<dbReference type="Proteomes" id="UP000298602">
    <property type="component" value="Chromosome"/>
</dbReference>
<sequence>MAARERMSEVLKRWVGEERLRLEPDFEKGVVLSAEVPRDVLHEVMRTFETEGWYLESLTGLDFKDTLELVYHMNRYEPSARIALRVPVPRGEGVPTVSDVYRSALWLEREVWEFFGIVFTGHPDLRPLLLPEDADFHPHRKDFGRVHAHRRREEIYG</sequence>
<comment type="similarity">
    <text evidence="1 3">Belongs to the complex I 30 kDa subunit family.</text>
</comment>
<comment type="catalytic activity">
    <reaction evidence="4">
        <text>a quinone + NADH + 5 H(+)(in) = a quinol + NAD(+) + 4 H(+)(out)</text>
        <dbReference type="Rhea" id="RHEA:57888"/>
        <dbReference type="ChEBI" id="CHEBI:15378"/>
        <dbReference type="ChEBI" id="CHEBI:24646"/>
        <dbReference type="ChEBI" id="CHEBI:57540"/>
        <dbReference type="ChEBI" id="CHEBI:57945"/>
        <dbReference type="ChEBI" id="CHEBI:132124"/>
    </reaction>
</comment>
<feature type="domain" description="NADH:ubiquinone oxidoreductase 30kDa subunit" evidence="5">
    <location>
        <begin position="35"/>
        <end position="143"/>
    </location>
</feature>
<dbReference type="KEGG" id="dax:FDQ92_04235"/>
<dbReference type="GO" id="GO:0016651">
    <property type="term" value="F:oxidoreductase activity, acting on NAD(P)H"/>
    <property type="evidence" value="ECO:0007669"/>
    <property type="project" value="InterPro"/>
</dbReference>
<evidence type="ECO:0000256" key="3">
    <source>
        <dbReference type="RuleBase" id="RU003456"/>
    </source>
</evidence>
<keyword evidence="3" id="KW-1278">Translocase</keyword>
<dbReference type="PANTHER" id="PTHR10884:SF14">
    <property type="entry name" value="NADH DEHYDROGENASE [UBIQUINONE] IRON-SULFUR PROTEIN 3, MITOCHONDRIAL"/>
    <property type="match status" value="1"/>
</dbReference>
<gene>
    <name evidence="6" type="ORF">FDQ92_04235</name>
</gene>
<dbReference type="EMBL" id="CP040098">
    <property type="protein sequence ID" value="QCQ21452.1"/>
    <property type="molecule type" value="Genomic_DNA"/>
</dbReference>
<reference evidence="6 7" key="2">
    <citation type="submission" date="2019-05" db="EMBL/GenBank/DDBJ databases">
        <authorList>
            <person name="Suflita J.M."/>
            <person name="Marks C.R."/>
        </authorList>
    </citation>
    <scope>NUCLEOTIDE SEQUENCE [LARGE SCALE GENOMIC DNA]</scope>
    <source>
        <strain evidence="6 7">ALDC</strain>
    </source>
</reference>
<keyword evidence="7" id="KW-1185">Reference proteome</keyword>
<dbReference type="PROSITE" id="PS00542">
    <property type="entry name" value="COMPLEX1_30K"/>
    <property type="match status" value="1"/>
</dbReference>
<evidence type="ECO:0000313" key="7">
    <source>
        <dbReference type="Proteomes" id="UP000298602"/>
    </source>
</evidence>
<dbReference type="PANTHER" id="PTHR10884">
    <property type="entry name" value="NADH DEHYDROGENASE UBIQUINONE IRON-SULFUR PROTEIN 3"/>
    <property type="match status" value="1"/>
</dbReference>
<dbReference type="AlphaFoldDB" id="A0A4P8L3U3"/>
<evidence type="ECO:0000259" key="5">
    <source>
        <dbReference type="Pfam" id="PF00329"/>
    </source>
</evidence>
<name>A0A4P8L3U3_9BACT</name>
<dbReference type="Gene3D" id="3.30.460.80">
    <property type="entry name" value="NADH:ubiquinone oxidoreductase, 30kDa subunit"/>
    <property type="match status" value="1"/>
</dbReference>
<comment type="function">
    <text evidence="4">NDH-1 shuttles electrons from NADH, via FMN and iron-sulfur (Fe-S) centers, to quinones in the respiratory chain.</text>
</comment>
<dbReference type="EC" id="7.1.1.-" evidence="4"/>
<dbReference type="InterPro" id="IPR001268">
    <property type="entry name" value="NADH_UbQ_OxRdtase_30kDa_su"/>
</dbReference>
<organism evidence="6 7">
    <name type="scientific">Desulfoglaeba alkanexedens ALDC</name>
    <dbReference type="NCBI Taxonomy" id="980445"/>
    <lineage>
        <taxon>Bacteria</taxon>
        <taxon>Pseudomonadati</taxon>
        <taxon>Thermodesulfobacteriota</taxon>
        <taxon>Syntrophobacteria</taxon>
        <taxon>Syntrophobacterales</taxon>
        <taxon>Syntrophobacteraceae</taxon>
        <taxon>Desulfoglaeba</taxon>
    </lineage>
</organism>
<proteinExistence type="inferred from homology"/>
<evidence type="ECO:0000256" key="1">
    <source>
        <dbReference type="ARBA" id="ARBA00007569"/>
    </source>
</evidence>
<keyword evidence="2 3" id="KW-0813">Transport</keyword>
<dbReference type="InterPro" id="IPR020396">
    <property type="entry name" value="NADH_UbQ_OxRdtase_CS"/>
</dbReference>
<dbReference type="SUPFAM" id="SSF143243">
    <property type="entry name" value="Nqo5-like"/>
    <property type="match status" value="1"/>
</dbReference>
<dbReference type="Pfam" id="PF00329">
    <property type="entry name" value="Complex1_30kDa"/>
    <property type="match status" value="1"/>
</dbReference>
<dbReference type="InterPro" id="IPR037232">
    <property type="entry name" value="NADH_quin_OxRdtase_su_C/D-like"/>
</dbReference>
<reference evidence="6 7" key="1">
    <citation type="submission" date="2019-05" db="EMBL/GenBank/DDBJ databases">
        <title>The Complete Genome Sequence of the n-alkane-degrading Desulfoglaeba alkanexedens ALDC reveals multiple alkylsuccinate synthase gene clusters.</title>
        <authorList>
            <person name="Callaghan A.V."/>
            <person name="Davidova I.A."/>
            <person name="Duncan K.E."/>
            <person name="Morris B."/>
            <person name="McInerney M.J."/>
        </authorList>
    </citation>
    <scope>NUCLEOTIDE SEQUENCE [LARGE SCALE GENOMIC DNA]</scope>
    <source>
        <strain evidence="6 7">ALDC</strain>
    </source>
</reference>
<accession>A0A4P8L3U3</accession>
<protein>
    <recommendedName>
        <fullName evidence="4">NADH-quinone oxidoreductase</fullName>
        <ecNumber evidence="4">7.1.1.-</ecNumber>
    </recommendedName>
</protein>
<dbReference type="GO" id="GO:0008137">
    <property type="term" value="F:NADH dehydrogenase (ubiquinone) activity"/>
    <property type="evidence" value="ECO:0007669"/>
    <property type="project" value="InterPro"/>
</dbReference>
<dbReference type="OrthoDB" id="9803286at2"/>
<evidence type="ECO:0000256" key="2">
    <source>
        <dbReference type="ARBA" id="ARBA00022448"/>
    </source>
</evidence>
<keyword evidence="3" id="KW-0520">NAD</keyword>
<dbReference type="GO" id="GO:0048038">
    <property type="term" value="F:quinone binding"/>
    <property type="evidence" value="ECO:0007669"/>
    <property type="project" value="UniProtKB-KW"/>
</dbReference>
<evidence type="ECO:0000256" key="4">
    <source>
        <dbReference type="RuleBase" id="RU003582"/>
    </source>
</evidence>
<evidence type="ECO:0000313" key="6">
    <source>
        <dbReference type="EMBL" id="QCQ21452.1"/>
    </source>
</evidence>
<keyword evidence="4" id="KW-0874">Quinone</keyword>